<accession>A0ABQ2T4E6</accession>
<comment type="caution">
    <text evidence="2">The sequence shown here is derived from an EMBL/GenBank/DDBJ whole genome shotgun (WGS) entry which is preliminary data.</text>
</comment>
<organism evidence="2 3">
    <name type="scientific">Streptomyces badius</name>
    <dbReference type="NCBI Taxonomy" id="1941"/>
    <lineage>
        <taxon>Bacteria</taxon>
        <taxon>Bacillati</taxon>
        <taxon>Actinomycetota</taxon>
        <taxon>Actinomycetes</taxon>
        <taxon>Kitasatosporales</taxon>
        <taxon>Streptomycetaceae</taxon>
        <taxon>Streptomyces</taxon>
    </lineage>
</organism>
<feature type="region of interest" description="Disordered" evidence="1">
    <location>
        <begin position="1"/>
        <end position="85"/>
    </location>
</feature>
<dbReference type="Proteomes" id="UP000659767">
    <property type="component" value="Unassembled WGS sequence"/>
</dbReference>
<dbReference type="EMBL" id="BMSZ01000005">
    <property type="protein sequence ID" value="GGS48341.1"/>
    <property type="molecule type" value="Genomic_DNA"/>
</dbReference>
<evidence type="ECO:0000313" key="2">
    <source>
        <dbReference type="EMBL" id="GGS48341.1"/>
    </source>
</evidence>
<protein>
    <submittedName>
        <fullName evidence="2">Uncharacterized protein</fullName>
    </submittedName>
</protein>
<sequence length="104" mass="10335">MSPARWTATRAEASRLPSARTVAVGSAPLAPTTAASEGPGTNAVASHGSRASVSAPSTGTTHGPVMRVAASASRRKRARNAGSAACSARITLTATSVPPAERAR</sequence>
<proteinExistence type="predicted"/>
<gene>
    <name evidence="2" type="ORF">GCM10010253_23330</name>
</gene>
<evidence type="ECO:0000313" key="3">
    <source>
        <dbReference type="Proteomes" id="UP000659767"/>
    </source>
</evidence>
<name>A0ABQ2T4E6_STRBA</name>
<feature type="compositionally biased region" description="Polar residues" evidence="1">
    <location>
        <begin position="49"/>
        <end position="61"/>
    </location>
</feature>
<reference evidence="3" key="1">
    <citation type="journal article" date="2019" name="Int. J. Syst. Evol. Microbiol.">
        <title>The Global Catalogue of Microorganisms (GCM) 10K type strain sequencing project: providing services to taxonomists for standard genome sequencing and annotation.</title>
        <authorList>
            <consortium name="The Broad Institute Genomics Platform"/>
            <consortium name="The Broad Institute Genome Sequencing Center for Infectious Disease"/>
            <person name="Wu L."/>
            <person name="Ma J."/>
        </authorList>
    </citation>
    <scope>NUCLEOTIDE SEQUENCE [LARGE SCALE GENOMIC DNA]</scope>
    <source>
        <strain evidence="3">JCM 4350</strain>
    </source>
</reference>
<keyword evidence="3" id="KW-1185">Reference proteome</keyword>
<evidence type="ECO:0000256" key="1">
    <source>
        <dbReference type="SAM" id="MobiDB-lite"/>
    </source>
</evidence>